<dbReference type="Proteomes" id="UP000035199">
    <property type="component" value="Chromosome"/>
</dbReference>
<proteinExistence type="predicted"/>
<dbReference type="STRING" id="571915.CMUST_07640"/>
<feature type="transmembrane region" description="Helical" evidence="1">
    <location>
        <begin position="12"/>
        <end position="34"/>
    </location>
</feature>
<dbReference type="InterPro" id="IPR021299">
    <property type="entry name" value="DUF2871"/>
</dbReference>
<keyword evidence="1" id="KW-0812">Transmembrane</keyword>
<dbReference type="EMBL" id="CP011542">
    <property type="protein sequence ID" value="AKK05857.1"/>
    <property type="molecule type" value="Genomic_DNA"/>
</dbReference>
<accession>A0A0G3H411</accession>
<keyword evidence="1" id="KW-0472">Membrane</keyword>
<name>A0A0G3H411_9CORY</name>
<dbReference type="PATRIC" id="fig|571915.4.peg.1633"/>
<dbReference type="AlphaFoldDB" id="A0A0G3H411"/>
<organism evidence="2 3">
    <name type="scientific">Corynebacterium mustelae</name>
    <dbReference type="NCBI Taxonomy" id="571915"/>
    <lineage>
        <taxon>Bacteria</taxon>
        <taxon>Bacillati</taxon>
        <taxon>Actinomycetota</taxon>
        <taxon>Actinomycetes</taxon>
        <taxon>Mycobacteriales</taxon>
        <taxon>Corynebacteriaceae</taxon>
        <taxon>Corynebacterium</taxon>
    </lineage>
</organism>
<reference evidence="2 3" key="1">
    <citation type="journal article" date="2015" name="Genome Announc.">
        <title>Complete Genome Sequence of the Type Strain Corynebacterium mustelae DSM 45274, Isolated from Various Tissues of a Male Ferret with Lethal Sepsis.</title>
        <authorList>
            <person name="Ruckert C."/>
            <person name="Eimer J."/>
            <person name="Winkler A."/>
            <person name="Tauch A."/>
        </authorList>
    </citation>
    <scope>NUCLEOTIDE SEQUENCE [LARGE SCALE GENOMIC DNA]</scope>
    <source>
        <strain evidence="2 3">DSM 45274</strain>
    </source>
</reference>
<feature type="transmembrane region" description="Helical" evidence="1">
    <location>
        <begin position="54"/>
        <end position="74"/>
    </location>
</feature>
<reference evidence="3" key="2">
    <citation type="submission" date="2015-05" db="EMBL/GenBank/DDBJ databases">
        <title>Complete genome sequence of Corynebacterium mustelae DSM 45274, isolated from various tissues of a male ferret with lethal sepsis.</title>
        <authorList>
            <person name="Ruckert C."/>
            <person name="Albersmeier A."/>
            <person name="Winkler A."/>
            <person name="Tauch A."/>
        </authorList>
    </citation>
    <scope>NUCLEOTIDE SEQUENCE [LARGE SCALE GENOMIC DNA]</scope>
    <source>
        <strain evidence="3">DSM 45274</strain>
    </source>
</reference>
<feature type="transmembrane region" description="Helical" evidence="1">
    <location>
        <begin position="86"/>
        <end position="106"/>
    </location>
</feature>
<evidence type="ECO:0000313" key="3">
    <source>
        <dbReference type="Proteomes" id="UP000035199"/>
    </source>
</evidence>
<dbReference type="KEGG" id="cmv:CMUST_07640"/>
<evidence type="ECO:0000313" key="2">
    <source>
        <dbReference type="EMBL" id="AKK05857.1"/>
    </source>
</evidence>
<evidence type="ECO:0000256" key="1">
    <source>
        <dbReference type="SAM" id="Phobius"/>
    </source>
</evidence>
<keyword evidence="3" id="KW-1185">Reference proteome</keyword>
<protein>
    <submittedName>
        <fullName evidence="2">Putative DUF2871 family protein</fullName>
    </submittedName>
</protein>
<keyword evidence="1" id="KW-1133">Transmembrane helix</keyword>
<sequence length="149" mass="16710">MRILLAFTQNIVMQKLFASAASYTVLGLLAGVFYREFTRAQDFVGVTRLSTLHTHLLVLGTIMFLVLLALSAVFKLHEHKQFTIFFIVYNVGVLWTTAFMVVKGINQVLEPNFTMSPALAGVSGFGHIILTIGFFQLFMILGKQLKKYS</sequence>
<dbReference type="Pfam" id="PF11070">
    <property type="entry name" value="DUF2871"/>
    <property type="match status" value="1"/>
</dbReference>
<gene>
    <name evidence="2" type="ORF">CMUST_07640</name>
</gene>
<feature type="transmembrane region" description="Helical" evidence="1">
    <location>
        <begin position="118"/>
        <end position="141"/>
    </location>
</feature>